<reference evidence="2" key="1">
    <citation type="journal article" date="2011" name="PLoS Genet.">
        <title>Genomic analysis of the necrotrophic fungal pathogens Sclerotinia sclerotiorum and Botrytis cinerea.</title>
        <authorList>
            <person name="Amselem J."/>
            <person name="Cuomo C.A."/>
            <person name="van Kan J.A."/>
            <person name="Viaud M."/>
            <person name="Benito E.P."/>
            <person name="Couloux A."/>
            <person name="Coutinho P.M."/>
            <person name="de Vries R.P."/>
            <person name="Dyer P.S."/>
            <person name="Fillinger S."/>
            <person name="Fournier E."/>
            <person name="Gout L."/>
            <person name="Hahn M."/>
            <person name="Kohn L."/>
            <person name="Lapalu N."/>
            <person name="Plummer K.M."/>
            <person name="Pradier J.M."/>
            <person name="Quevillon E."/>
            <person name="Sharon A."/>
            <person name="Simon A."/>
            <person name="ten Have A."/>
            <person name="Tudzynski B."/>
            <person name="Tudzynski P."/>
            <person name="Wincker P."/>
            <person name="Andrew M."/>
            <person name="Anthouard V."/>
            <person name="Beever R.E."/>
            <person name="Beffa R."/>
            <person name="Benoit I."/>
            <person name="Bouzid O."/>
            <person name="Brault B."/>
            <person name="Chen Z."/>
            <person name="Choquer M."/>
            <person name="Collemare J."/>
            <person name="Cotton P."/>
            <person name="Danchin E.G."/>
            <person name="Da Silva C."/>
            <person name="Gautier A."/>
            <person name="Giraud C."/>
            <person name="Giraud T."/>
            <person name="Gonzalez C."/>
            <person name="Grossetete S."/>
            <person name="Guldener U."/>
            <person name="Henrissat B."/>
            <person name="Howlett B.J."/>
            <person name="Kodira C."/>
            <person name="Kretschmer M."/>
            <person name="Lappartient A."/>
            <person name="Leroch M."/>
            <person name="Levis C."/>
            <person name="Mauceli E."/>
            <person name="Neuveglise C."/>
            <person name="Oeser B."/>
            <person name="Pearson M."/>
            <person name="Poulain J."/>
            <person name="Poussereau N."/>
            <person name="Quesneville H."/>
            <person name="Rascle C."/>
            <person name="Schumacher J."/>
            <person name="Segurens B."/>
            <person name="Sexton A."/>
            <person name="Silva E."/>
            <person name="Sirven C."/>
            <person name="Soanes D.M."/>
            <person name="Talbot N.J."/>
            <person name="Templeton M."/>
            <person name="Yandava C."/>
            <person name="Yarden O."/>
            <person name="Zeng Q."/>
            <person name="Rollins J.A."/>
            <person name="Lebrun M.H."/>
            <person name="Dickman M."/>
        </authorList>
    </citation>
    <scope>NUCLEOTIDE SEQUENCE [LARGE SCALE GENOMIC DNA]</scope>
    <source>
        <strain evidence="2">T4</strain>
    </source>
</reference>
<dbReference type="Proteomes" id="UP000008177">
    <property type="component" value="Unplaced contigs"/>
</dbReference>
<evidence type="ECO:0000313" key="2">
    <source>
        <dbReference type="Proteomes" id="UP000008177"/>
    </source>
</evidence>
<dbReference type="AlphaFoldDB" id="G2Y265"/>
<organism evidence="1 2">
    <name type="scientific">Botryotinia fuckeliana (strain T4)</name>
    <name type="common">Noble rot fungus</name>
    <name type="synonym">Botrytis cinerea</name>
    <dbReference type="NCBI Taxonomy" id="999810"/>
    <lineage>
        <taxon>Eukaryota</taxon>
        <taxon>Fungi</taxon>
        <taxon>Dikarya</taxon>
        <taxon>Ascomycota</taxon>
        <taxon>Pezizomycotina</taxon>
        <taxon>Leotiomycetes</taxon>
        <taxon>Helotiales</taxon>
        <taxon>Sclerotiniaceae</taxon>
        <taxon>Botrytis</taxon>
    </lineage>
</organism>
<protein>
    <submittedName>
        <fullName evidence="1">Uncharacterized protein</fullName>
    </submittedName>
</protein>
<name>G2Y265_BOTF4</name>
<dbReference type="HOGENOM" id="CLU_3013917_0_0_1"/>
<dbReference type="EMBL" id="FQ790283">
    <property type="protein sequence ID" value="CCD46755.1"/>
    <property type="molecule type" value="Genomic_DNA"/>
</dbReference>
<evidence type="ECO:0000313" key="1">
    <source>
        <dbReference type="EMBL" id="CCD46755.1"/>
    </source>
</evidence>
<dbReference type="InParanoid" id="G2Y265"/>
<sequence length="56" mass="6364">MLVRYYSGQRPLVRSPIEGQSKAHLASYMLCINHTDDSSSWANKYILAYLSVDCPN</sequence>
<proteinExistence type="predicted"/>
<gene>
    <name evidence="1" type="ORF">BofuT4_P114610.1</name>
</gene>
<accession>G2Y265</accession>